<accession>A0A1J5T1V6</accession>
<evidence type="ECO:0000313" key="2">
    <source>
        <dbReference type="EMBL" id="OIR14783.1"/>
    </source>
</evidence>
<dbReference type="AlphaFoldDB" id="A0A1J5T1V6"/>
<keyword evidence="1" id="KW-1133">Transmembrane helix</keyword>
<keyword evidence="1" id="KW-0472">Membrane</keyword>
<evidence type="ECO:0000313" key="3">
    <source>
        <dbReference type="Proteomes" id="UP000183815"/>
    </source>
</evidence>
<keyword evidence="1" id="KW-0812">Transmembrane</keyword>
<feature type="transmembrane region" description="Helical" evidence="1">
    <location>
        <begin position="140"/>
        <end position="158"/>
    </location>
</feature>
<organism evidence="2 3">
    <name type="scientific">Marine Group III euryarchaeote CG-Bathy1</name>
    <dbReference type="NCBI Taxonomy" id="1889001"/>
    <lineage>
        <taxon>Archaea</taxon>
        <taxon>Methanobacteriati</taxon>
        <taxon>Thermoplasmatota</taxon>
        <taxon>Thermoplasmata</taxon>
        <taxon>Candidatus Thermoprofundales</taxon>
    </lineage>
</organism>
<dbReference type="EMBL" id="MIYU01000018">
    <property type="protein sequence ID" value="OIR14783.1"/>
    <property type="molecule type" value="Genomic_DNA"/>
</dbReference>
<evidence type="ECO:0000256" key="1">
    <source>
        <dbReference type="SAM" id="Phobius"/>
    </source>
</evidence>
<reference evidence="2 3" key="1">
    <citation type="submission" date="2016-08" db="EMBL/GenBank/DDBJ databases">
        <title>New Insights into Marine Group III Euryarchaeota, from dark to light.</title>
        <authorList>
            <person name="Haro-Moreno J.M."/>
            <person name="Rodriguez-Valera F."/>
            <person name="Lopez-Garcia P."/>
            <person name="Moreira D."/>
            <person name="Martin-Cuadrado A.B."/>
        </authorList>
    </citation>
    <scope>NUCLEOTIDE SEQUENCE [LARGE SCALE GENOMIC DNA]</scope>
    <source>
        <strain evidence="2">CG-Bathy1</strain>
    </source>
</reference>
<name>A0A1J5T1V6_9ARCH</name>
<sequence length="162" mass="17606">MKSKSLIVLLVSALFALQFAGVSSAQNDTAAVISPWFGVETPLYKGGEFEVKFSIVANETGNYTIELDVRDEFLWISNENYPGSEKTITINTAGDSRTFIFKGENTVKLENGTYSVGWTAYLNGTEFEAGLFDVRAGEQVPGFGMLSVVVLATVAIGLSRRQ</sequence>
<gene>
    <name evidence="2" type="ORF">BEU04_02610</name>
</gene>
<dbReference type="Proteomes" id="UP000183815">
    <property type="component" value="Unassembled WGS sequence"/>
</dbReference>
<comment type="caution">
    <text evidence="2">The sequence shown here is derived from an EMBL/GenBank/DDBJ whole genome shotgun (WGS) entry which is preliminary data.</text>
</comment>
<protein>
    <submittedName>
        <fullName evidence="2">Uncharacterized protein</fullName>
    </submittedName>
</protein>
<proteinExistence type="predicted"/>